<comment type="caution">
    <text evidence="2">The sequence shown here is derived from an EMBL/GenBank/DDBJ whole genome shotgun (WGS) entry which is preliminary data.</text>
</comment>
<dbReference type="Proteomes" id="UP000547879">
    <property type="component" value="Unassembled WGS sequence"/>
</dbReference>
<dbReference type="InterPro" id="IPR035093">
    <property type="entry name" value="RelE/ParE_toxin_dom_sf"/>
</dbReference>
<dbReference type="AlphaFoldDB" id="A0A7X0CZE1"/>
<dbReference type="EMBL" id="JACHEG010000002">
    <property type="protein sequence ID" value="MBB6162250.1"/>
    <property type="molecule type" value="Genomic_DNA"/>
</dbReference>
<gene>
    <name evidence="2" type="ORF">HNQ72_002068</name>
</gene>
<dbReference type="InterPro" id="IPR007712">
    <property type="entry name" value="RelE/ParE_toxin"/>
</dbReference>
<dbReference type="Pfam" id="PF05016">
    <property type="entry name" value="ParE_toxin"/>
    <property type="match status" value="1"/>
</dbReference>
<evidence type="ECO:0000313" key="2">
    <source>
        <dbReference type="EMBL" id="MBB6162250.1"/>
    </source>
</evidence>
<accession>A0A7X0CZE1</accession>
<keyword evidence="3" id="KW-1185">Reference proteome</keyword>
<sequence>MAFSDQIKKAARLIGDHPHVGVVVAPADDVRRFVSAPYNLDYVIQLDRITIVSVLHGRQGPADLDKDDDDAFE</sequence>
<keyword evidence="1" id="KW-1277">Toxin-antitoxin system</keyword>
<dbReference type="Gene3D" id="3.30.2310.20">
    <property type="entry name" value="RelE-like"/>
    <property type="match status" value="1"/>
</dbReference>
<name>A0A7X0CZE1_9HYPH</name>
<evidence type="ECO:0000256" key="1">
    <source>
        <dbReference type="ARBA" id="ARBA00022649"/>
    </source>
</evidence>
<evidence type="ECO:0000313" key="3">
    <source>
        <dbReference type="Proteomes" id="UP000547879"/>
    </source>
</evidence>
<organism evidence="2 3">
    <name type="scientific">Rhizobium wenxiniae</name>
    <dbReference type="NCBI Taxonomy" id="1737357"/>
    <lineage>
        <taxon>Bacteria</taxon>
        <taxon>Pseudomonadati</taxon>
        <taxon>Pseudomonadota</taxon>
        <taxon>Alphaproteobacteria</taxon>
        <taxon>Hyphomicrobiales</taxon>
        <taxon>Rhizobiaceae</taxon>
        <taxon>Rhizobium/Agrobacterium group</taxon>
        <taxon>Rhizobium</taxon>
    </lineage>
</organism>
<reference evidence="2 3" key="1">
    <citation type="submission" date="2020-08" db="EMBL/GenBank/DDBJ databases">
        <title>Genomic Encyclopedia of Type Strains, Phase IV (KMG-IV): sequencing the most valuable type-strain genomes for metagenomic binning, comparative biology and taxonomic classification.</title>
        <authorList>
            <person name="Goeker M."/>
        </authorList>
    </citation>
    <scope>NUCLEOTIDE SEQUENCE [LARGE SCALE GENOMIC DNA]</scope>
    <source>
        <strain evidence="2 3">DSM 100734</strain>
    </source>
</reference>
<protein>
    <submittedName>
        <fullName evidence="2">Plasmid stabilization system protein ParE</fullName>
    </submittedName>
</protein>
<proteinExistence type="predicted"/>